<gene>
    <name evidence="12" type="ORF">HW555_003512</name>
</gene>
<dbReference type="GO" id="GO:0004252">
    <property type="term" value="F:serine-type endopeptidase activity"/>
    <property type="evidence" value="ECO:0007669"/>
    <property type="project" value="InterPro"/>
</dbReference>
<dbReference type="AlphaFoldDB" id="A0A835GJV8"/>
<sequence length="848" mass="90231">MFGNKSHLGTSSSNMDYKAGLLVFTTLLVGSLALPRPKDDMSIFFKQNANGRIVGGTEAAVGSHPHMVVLSSGLFVRSFFCGGSLIAPRTVLTAAHCIGVVYLPISGTLYRSLRVTVGTNRHDSGGTAYTIARHVSHPDYDFMTLKNDIGVLITSAEVAYTELVQPVPITFDYIDGGVPAIVAGWGRIYEGGPASDNLLELSTTTLESSDCVERVIQANLEHDYEMYTDPRIEVCTLHSPGFGACNGDSGSALRRIEDGQQFGIVSWGFSCAGGAPDVFVRVGAYESWLNTSHVFWALLNMNYKTGLLVFITLLIGSFAVPTPENDMSIFFDHTDANARIVGGTQAAVGSHPHMVALSSGVLIRSFLCGGSLITQRTVLTAAHCIAAVFSGGSLVSSLRATVGTNRWNSGGVAYTLARNVTHPNYVSATIKNDIGVLITSSNVALNNLVQVVPITYSFIGQGVQARVAGWGRIRTGGSLSAALLELTTHTIEGNDCVARAARAAIDLNMRNAPPVEPHIEVCTFHSAGFGNCNGDSGSALRRVDNGQQFGIVSWGFPCARGAPDMFVRISAYQNCGLLVFITFLVGSLAFPTPEDDMSIFFDHTDANARVVGGTESAVGSHPHMVALLVGAVVTDYYCGASLITQRTVLTAAHCIVSIYNADSILSSARISVGSNRWDSGTEYPMMKGVIHPDYNRPVVKNDIGIIITTTEVAYNDLVQPVSLSYSYVGAGVPAIVAAWGTTSSTRPISAILLELRTTTIEGDACIAGVKKAANQMGIDIYIDPSIEVCTYHSPGFGTCNGDSGSALRRVDDGQQFGIVSWGFPCARGAPDMFVRVSAYQDWLRSVIV</sequence>
<dbReference type="EMBL" id="JACKWZ010000035">
    <property type="protein sequence ID" value="KAF9420099.1"/>
    <property type="molecule type" value="Genomic_DNA"/>
</dbReference>
<comment type="subcellular location">
    <subcellularLocation>
        <location evidence="1">Secreted</location>
        <location evidence="1">Extracellular space</location>
    </subcellularLocation>
</comment>
<proteinExistence type="inferred from homology"/>
<dbReference type="InterPro" id="IPR043504">
    <property type="entry name" value="Peptidase_S1_PA_chymotrypsin"/>
</dbReference>
<evidence type="ECO:0000256" key="9">
    <source>
        <dbReference type="ARBA" id="ARBA00055534"/>
    </source>
</evidence>
<keyword evidence="4" id="KW-0645">Protease</keyword>
<protein>
    <recommendedName>
        <fullName evidence="11">Peptidase S1 domain-containing protein</fullName>
    </recommendedName>
</protein>
<comment type="similarity">
    <text evidence="2">Belongs to the peptidase S1 family.</text>
</comment>
<dbReference type="FunFam" id="2.40.10.10:FF:000068">
    <property type="entry name" value="transmembrane protease serine 2"/>
    <property type="match status" value="3"/>
</dbReference>
<organism evidence="12 13">
    <name type="scientific">Spodoptera exigua</name>
    <name type="common">Beet armyworm</name>
    <name type="synonym">Noctua fulgens</name>
    <dbReference type="NCBI Taxonomy" id="7107"/>
    <lineage>
        <taxon>Eukaryota</taxon>
        <taxon>Metazoa</taxon>
        <taxon>Ecdysozoa</taxon>
        <taxon>Arthropoda</taxon>
        <taxon>Hexapoda</taxon>
        <taxon>Insecta</taxon>
        <taxon>Pterygota</taxon>
        <taxon>Neoptera</taxon>
        <taxon>Endopterygota</taxon>
        <taxon>Lepidoptera</taxon>
        <taxon>Glossata</taxon>
        <taxon>Ditrysia</taxon>
        <taxon>Noctuoidea</taxon>
        <taxon>Noctuidae</taxon>
        <taxon>Amphipyrinae</taxon>
        <taxon>Spodoptera</taxon>
    </lineage>
</organism>
<evidence type="ECO:0000256" key="2">
    <source>
        <dbReference type="ARBA" id="ARBA00007664"/>
    </source>
</evidence>
<dbReference type="Gene3D" id="2.40.10.10">
    <property type="entry name" value="Trypsin-like serine proteases"/>
    <property type="match status" value="5"/>
</dbReference>
<evidence type="ECO:0000313" key="12">
    <source>
        <dbReference type="EMBL" id="KAF9420099.1"/>
    </source>
</evidence>
<evidence type="ECO:0000256" key="5">
    <source>
        <dbReference type="ARBA" id="ARBA00022801"/>
    </source>
</evidence>
<dbReference type="GO" id="GO:0005576">
    <property type="term" value="C:extracellular region"/>
    <property type="evidence" value="ECO:0007669"/>
    <property type="project" value="UniProtKB-SubCell"/>
</dbReference>
<dbReference type="PROSITE" id="PS50240">
    <property type="entry name" value="TRYPSIN_DOM"/>
    <property type="match status" value="3"/>
</dbReference>
<dbReference type="CDD" id="cd00190">
    <property type="entry name" value="Tryp_SPc"/>
    <property type="match status" value="3"/>
</dbReference>
<dbReference type="InterPro" id="IPR001254">
    <property type="entry name" value="Trypsin_dom"/>
</dbReference>
<feature type="domain" description="Peptidase S1" evidence="11">
    <location>
        <begin position="610"/>
        <end position="848"/>
    </location>
</feature>
<dbReference type="GO" id="GO:0006508">
    <property type="term" value="P:proteolysis"/>
    <property type="evidence" value="ECO:0007669"/>
    <property type="project" value="UniProtKB-KW"/>
</dbReference>
<evidence type="ECO:0000256" key="6">
    <source>
        <dbReference type="ARBA" id="ARBA00022825"/>
    </source>
</evidence>
<dbReference type="GO" id="GO:0090729">
    <property type="term" value="F:toxin activity"/>
    <property type="evidence" value="ECO:0007669"/>
    <property type="project" value="UniProtKB-KW"/>
</dbReference>
<dbReference type="SUPFAM" id="SSF50494">
    <property type="entry name" value="Trypsin-like serine proteases"/>
    <property type="match status" value="3"/>
</dbReference>
<dbReference type="PRINTS" id="PR00722">
    <property type="entry name" value="CHYMOTRYPSIN"/>
</dbReference>
<accession>A0A835GJV8</accession>
<keyword evidence="3" id="KW-0800">Toxin</keyword>
<keyword evidence="13" id="KW-1185">Reference proteome</keyword>
<keyword evidence="10" id="KW-1205">Fibrinolytic toxin</keyword>
<evidence type="ECO:0000256" key="1">
    <source>
        <dbReference type="ARBA" id="ARBA00004239"/>
    </source>
</evidence>
<dbReference type="Proteomes" id="UP000648187">
    <property type="component" value="Unassembled WGS sequence"/>
</dbReference>
<comment type="function">
    <text evidence="9">Fibrinolytic activity; shows preferential cleavage of Arg-Gly bonds in all three fibrinogen chains. Contact with the caterpillars causes severe bleeding, due the anticoagulant effect of the protein.</text>
</comment>
<dbReference type="PANTHER" id="PTHR24276">
    <property type="entry name" value="POLYSERASE-RELATED"/>
    <property type="match status" value="1"/>
</dbReference>
<reference evidence="12" key="1">
    <citation type="submission" date="2020-08" db="EMBL/GenBank/DDBJ databases">
        <title>Spodoptera exigua strain:BAW_Kor-Di-RS1 Genome sequencing and assembly.</title>
        <authorList>
            <person name="Kim J."/>
            <person name="Nam H.Y."/>
            <person name="Kwon M."/>
            <person name="Choi J.H."/>
            <person name="Cho S.R."/>
            <person name="Kim G.-H."/>
        </authorList>
    </citation>
    <scope>NUCLEOTIDE SEQUENCE</scope>
    <source>
        <strain evidence="12">BAW_Kor-Di-RS1</strain>
        <tissue evidence="12">Whole-body</tissue>
    </source>
</reference>
<dbReference type="PANTHER" id="PTHR24276:SF91">
    <property type="entry name" value="AT26814P-RELATED"/>
    <property type="match status" value="1"/>
</dbReference>
<dbReference type="InterPro" id="IPR050430">
    <property type="entry name" value="Peptidase_S1"/>
</dbReference>
<evidence type="ECO:0000256" key="10">
    <source>
        <dbReference type="ARBA" id="ARBA00084094"/>
    </source>
</evidence>
<dbReference type="Pfam" id="PF00089">
    <property type="entry name" value="Trypsin"/>
    <property type="match status" value="3"/>
</dbReference>
<evidence type="ECO:0000313" key="13">
    <source>
        <dbReference type="Proteomes" id="UP000648187"/>
    </source>
</evidence>
<evidence type="ECO:0000256" key="8">
    <source>
        <dbReference type="ARBA" id="ARBA00023240"/>
    </source>
</evidence>
<keyword evidence="7" id="KW-1015">Disulfide bond</keyword>
<comment type="caution">
    <text evidence="12">The sequence shown here is derived from an EMBL/GenBank/DDBJ whole genome shotgun (WGS) entry which is preliminary data.</text>
</comment>
<evidence type="ECO:0000256" key="4">
    <source>
        <dbReference type="ARBA" id="ARBA00022670"/>
    </source>
</evidence>
<name>A0A835GJV8_SPOEX</name>
<keyword evidence="8" id="KW-1199">Hemostasis impairing toxin</keyword>
<feature type="domain" description="Peptidase S1" evidence="11">
    <location>
        <begin position="53"/>
        <end position="294"/>
    </location>
</feature>
<keyword evidence="6" id="KW-0720">Serine protease</keyword>
<dbReference type="InterPro" id="IPR009003">
    <property type="entry name" value="Peptidase_S1_PA"/>
</dbReference>
<dbReference type="SMART" id="SM00020">
    <property type="entry name" value="Tryp_SPc"/>
    <property type="match status" value="3"/>
</dbReference>
<evidence type="ECO:0000259" key="11">
    <source>
        <dbReference type="PROSITE" id="PS50240"/>
    </source>
</evidence>
<evidence type="ECO:0000256" key="7">
    <source>
        <dbReference type="ARBA" id="ARBA00023157"/>
    </source>
</evidence>
<feature type="domain" description="Peptidase S1" evidence="11">
    <location>
        <begin position="340"/>
        <end position="589"/>
    </location>
</feature>
<evidence type="ECO:0000256" key="3">
    <source>
        <dbReference type="ARBA" id="ARBA00022656"/>
    </source>
</evidence>
<dbReference type="InterPro" id="IPR018114">
    <property type="entry name" value="TRYPSIN_HIS"/>
</dbReference>
<keyword evidence="5" id="KW-0378">Hydrolase</keyword>
<dbReference type="InterPro" id="IPR001314">
    <property type="entry name" value="Peptidase_S1A"/>
</dbReference>
<dbReference type="PROSITE" id="PS00134">
    <property type="entry name" value="TRYPSIN_HIS"/>
    <property type="match status" value="3"/>
</dbReference>